<sequence>MALSRRLYSSSLSHSLLVSRIPQLLHRAQARVIKQAHGLFLCMLKPPHPDHYHHHSHIGSPPMRPHPGETFARSASQHVPPPPWSRWGTVATPARPPSTQHSQGQSTSSRSTPQPLSSKKRKHEEFPEPEDFSRISSSSSSAPSSKRRAPPLPPPVSPPQPLHILAKLSHLLWL</sequence>
<protein>
    <submittedName>
        <fullName evidence="2">Uncharacterized protein</fullName>
    </submittedName>
</protein>
<dbReference type="EMBL" id="LUEZ02000087">
    <property type="protein sequence ID" value="RDB18803.1"/>
    <property type="molecule type" value="Genomic_DNA"/>
</dbReference>
<dbReference type="Proteomes" id="UP000076154">
    <property type="component" value="Unassembled WGS sequence"/>
</dbReference>
<comment type="caution">
    <text evidence="2">The sequence shown here is derived from an EMBL/GenBank/DDBJ whole genome shotgun (WGS) entry which is preliminary data.</text>
</comment>
<feature type="compositionally biased region" description="Low complexity" evidence="1">
    <location>
        <begin position="134"/>
        <end position="144"/>
    </location>
</feature>
<dbReference type="STRING" id="39966.A0A369JGH0"/>
<feature type="compositionally biased region" description="Low complexity" evidence="1">
    <location>
        <begin position="97"/>
        <end position="117"/>
    </location>
</feature>
<accession>A0A369JGH0</accession>
<proteinExistence type="predicted"/>
<evidence type="ECO:0000313" key="2">
    <source>
        <dbReference type="EMBL" id="RDB18803.1"/>
    </source>
</evidence>
<dbReference type="InParanoid" id="A0A369JGH0"/>
<gene>
    <name evidence="2" type="ORF">Hypma_014497</name>
</gene>
<feature type="region of interest" description="Disordered" evidence="1">
    <location>
        <begin position="51"/>
        <end position="162"/>
    </location>
</feature>
<name>A0A369JGH0_HYPMA</name>
<evidence type="ECO:0000313" key="3">
    <source>
        <dbReference type="Proteomes" id="UP000076154"/>
    </source>
</evidence>
<reference evidence="2" key="1">
    <citation type="submission" date="2018-04" db="EMBL/GenBank/DDBJ databases">
        <title>Whole genome sequencing of Hypsizygus marmoreus.</title>
        <authorList>
            <person name="Choi I.-G."/>
            <person name="Min B."/>
            <person name="Kim J.-G."/>
            <person name="Kim S."/>
            <person name="Oh Y.-L."/>
            <person name="Kong W.-S."/>
            <person name="Park H."/>
            <person name="Jeong J."/>
            <person name="Song E.-S."/>
        </authorList>
    </citation>
    <scope>NUCLEOTIDE SEQUENCE [LARGE SCALE GENOMIC DNA]</scope>
    <source>
        <strain evidence="2">51987-8</strain>
    </source>
</reference>
<feature type="compositionally biased region" description="Pro residues" evidence="1">
    <location>
        <begin position="150"/>
        <end position="161"/>
    </location>
</feature>
<dbReference type="AlphaFoldDB" id="A0A369JGH0"/>
<keyword evidence="3" id="KW-1185">Reference proteome</keyword>
<organism evidence="2 3">
    <name type="scientific">Hypsizygus marmoreus</name>
    <name type="common">White beech mushroom</name>
    <name type="synonym">Agaricus marmoreus</name>
    <dbReference type="NCBI Taxonomy" id="39966"/>
    <lineage>
        <taxon>Eukaryota</taxon>
        <taxon>Fungi</taxon>
        <taxon>Dikarya</taxon>
        <taxon>Basidiomycota</taxon>
        <taxon>Agaricomycotina</taxon>
        <taxon>Agaricomycetes</taxon>
        <taxon>Agaricomycetidae</taxon>
        <taxon>Agaricales</taxon>
        <taxon>Tricholomatineae</taxon>
        <taxon>Lyophyllaceae</taxon>
        <taxon>Hypsizygus</taxon>
    </lineage>
</organism>
<evidence type="ECO:0000256" key="1">
    <source>
        <dbReference type="SAM" id="MobiDB-lite"/>
    </source>
</evidence>